<feature type="region of interest" description="Disordered" evidence="1">
    <location>
        <begin position="1233"/>
        <end position="1339"/>
    </location>
</feature>
<reference evidence="3" key="1">
    <citation type="submission" date="2023-06" db="EMBL/GenBank/DDBJ databases">
        <title>Draft genome of Marssonina rosae.</title>
        <authorList>
            <person name="Cheng Q."/>
        </authorList>
    </citation>
    <scope>NUCLEOTIDE SEQUENCE</scope>
    <source>
        <strain evidence="3">R4</strain>
    </source>
</reference>
<dbReference type="Pfam" id="PF02765">
    <property type="entry name" value="POT1"/>
    <property type="match status" value="1"/>
</dbReference>
<feature type="compositionally biased region" description="Polar residues" evidence="1">
    <location>
        <begin position="1436"/>
        <end position="1457"/>
    </location>
</feature>
<feature type="region of interest" description="Disordered" evidence="1">
    <location>
        <begin position="998"/>
        <end position="1040"/>
    </location>
</feature>
<feature type="compositionally biased region" description="Basic and acidic residues" evidence="1">
    <location>
        <begin position="924"/>
        <end position="933"/>
    </location>
</feature>
<name>A0AAD9SUZ8_9HELO</name>
<evidence type="ECO:0000259" key="2">
    <source>
        <dbReference type="SMART" id="SM00976"/>
    </source>
</evidence>
<dbReference type="GO" id="GO:0003677">
    <property type="term" value="F:DNA binding"/>
    <property type="evidence" value="ECO:0007669"/>
    <property type="project" value="InterPro"/>
</dbReference>
<accession>A0AAD9SUZ8</accession>
<organism evidence="3 4">
    <name type="scientific">Diplocarpon rosae</name>
    <dbReference type="NCBI Taxonomy" id="946125"/>
    <lineage>
        <taxon>Eukaryota</taxon>
        <taxon>Fungi</taxon>
        <taxon>Dikarya</taxon>
        <taxon>Ascomycota</taxon>
        <taxon>Pezizomycotina</taxon>
        <taxon>Leotiomycetes</taxon>
        <taxon>Helotiales</taxon>
        <taxon>Drepanopezizaceae</taxon>
        <taxon>Diplocarpon</taxon>
    </lineage>
</organism>
<feature type="compositionally biased region" description="Acidic residues" evidence="1">
    <location>
        <begin position="609"/>
        <end position="618"/>
    </location>
</feature>
<dbReference type="GO" id="GO:0000781">
    <property type="term" value="C:chromosome, telomeric region"/>
    <property type="evidence" value="ECO:0007669"/>
    <property type="project" value="InterPro"/>
</dbReference>
<feature type="region of interest" description="Disordered" evidence="1">
    <location>
        <begin position="1427"/>
        <end position="1457"/>
    </location>
</feature>
<keyword evidence="4" id="KW-1185">Reference proteome</keyword>
<gene>
    <name evidence="3" type="ORF">QTJ16_006834</name>
</gene>
<feature type="compositionally biased region" description="Basic and acidic residues" evidence="1">
    <location>
        <begin position="854"/>
        <end position="872"/>
    </location>
</feature>
<protein>
    <recommendedName>
        <fullName evidence="2">Telomeric single stranded DNA binding POT1/Cdc13 domain-containing protein</fullName>
    </recommendedName>
</protein>
<dbReference type="Proteomes" id="UP001285354">
    <property type="component" value="Unassembled WGS sequence"/>
</dbReference>
<dbReference type="EMBL" id="JAUBYV010000012">
    <property type="protein sequence ID" value="KAK2623653.1"/>
    <property type="molecule type" value="Genomic_DNA"/>
</dbReference>
<feature type="compositionally biased region" description="Polar residues" evidence="1">
    <location>
        <begin position="249"/>
        <end position="258"/>
    </location>
</feature>
<comment type="caution">
    <text evidence="3">The sequence shown here is derived from an EMBL/GenBank/DDBJ whole genome shotgun (WGS) entry which is preliminary data.</text>
</comment>
<feature type="compositionally biased region" description="Polar residues" evidence="1">
    <location>
        <begin position="458"/>
        <end position="470"/>
    </location>
</feature>
<feature type="compositionally biased region" description="Polar residues" evidence="1">
    <location>
        <begin position="573"/>
        <end position="595"/>
    </location>
</feature>
<feature type="region of interest" description="Disordered" evidence="1">
    <location>
        <begin position="911"/>
        <end position="960"/>
    </location>
</feature>
<dbReference type="SMART" id="SM00976">
    <property type="entry name" value="Telo_bind"/>
    <property type="match status" value="1"/>
</dbReference>
<dbReference type="GO" id="GO:0000723">
    <property type="term" value="P:telomere maintenance"/>
    <property type="evidence" value="ECO:0007669"/>
    <property type="project" value="InterPro"/>
</dbReference>
<feature type="domain" description="Telomeric single stranded DNA binding POT1/Cdc13" evidence="2">
    <location>
        <begin position="1480"/>
        <end position="1618"/>
    </location>
</feature>
<dbReference type="SUPFAM" id="SSF50249">
    <property type="entry name" value="Nucleic acid-binding proteins"/>
    <property type="match status" value="1"/>
</dbReference>
<dbReference type="Gene3D" id="2.40.50.140">
    <property type="entry name" value="Nucleic acid-binding proteins"/>
    <property type="match status" value="1"/>
</dbReference>
<dbReference type="InterPro" id="IPR012340">
    <property type="entry name" value="NA-bd_OB-fold"/>
</dbReference>
<evidence type="ECO:0000313" key="4">
    <source>
        <dbReference type="Proteomes" id="UP001285354"/>
    </source>
</evidence>
<feature type="compositionally biased region" description="Polar residues" evidence="1">
    <location>
        <begin position="761"/>
        <end position="781"/>
    </location>
</feature>
<feature type="region of interest" description="Disordered" evidence="1">
    <location>
        <begin position="221"/>
        <end position="287"/>
    </location>
</feature>
<feature type="compositionally biased region" description="Basic and acidic residues" evidence="1">
    <location>
        <begin position="827"/>
        <end position="845"/>
    </location>
</feature>
<evidence type="ECO:0000313" key="3">
    <source>
        <dbReference type="EMBL" id="KAK2623653.1"/>
    </source>
</evidence>
<feature type="compositionally biased region" description="Basic and acidic residues" evidence="1">
    <location>
        <begin position="154"/>
        <end position="165"/>
    </location>
</feature>
<feature type="compositionally biased region" description="Polar residues" evidence="1">
    <location>
        <begin position="173"/>
        <end position="191"/>
    </location>
</feature>
<evidence type="ECO:0000256" key="1">
    <source>
        <dbReference type="SAM" id="MobiDB-lite"/>
    </source>
</evidence>
<feature type="compositionally biased region" description="Basic and acidic residues" evidence="1">
    <location>
        <begin position="513"/>
        <end position="524"/>
    </location>
</feature>
<feature type="compositionally biased region" description="Acidic residues" evidence="1">
    <location>
        <begin position="1100"/>
        <end position="1112"/>
    </location>
</feature>
<feature type="compositionally biased region" description="Acidic residues" evidence="1">
    <location>
        <begin position="646"/>
        <end position="658"/>
    </location>
</feature>
<dbReference type="InterPro" id="IPR011564">
    <property type="entry name" value="Telomer_end-bd_POT1/Cdc13"/>
</dbReference>
<feature type="compositionally biased region" description="Polar residues" evidence="1">
    <location>
        <begin position="1286"/>
        <end position="1321"/>
    </location>
</feature>
<dbReference type="CDD" id="cd04497">
    <property type="entry name" value="hPOT1_OB1_like"/>
    <property type="match status" value="1"/>
</dbReference>
<feature type="region of interest" description="Disordered" evidence="1">
    <location>
        <begin position="512"/>
        <end position="890"/>
    </location>
</feature>
<feature type="region of interest" description="Disordered" evidence="1">
    <location>
        <begin position="397"/>
        <end position="490"/>
    </location>
</feature>
<sequence>MEGETTTRAIALESTVHTPIADLSPDIPAISTRSIQAVVTLTWPYSSATGSVAFLLSEPDFRLRRAKGQVRVQLFGSSAKAAKEFGIASGDKLVLCLDGVEWVPNDPNAVAPGMGIEWELRFTERLLLKVGSHSLIEMKVANLRLQFRQEDAGGVKNIDIDHPPTPEETPTPDQVSTSGPIHPTSPTNNKISLTQSLDTTDDDLWSSPAFLKRSRTSYGSMFESNYDPFAEDDGSVRGKGRKRSRLSSTAWKYTSQSPTPEAEEAEVHTTATSPESPPKPAPTMTDEACQTADFGDEGAAEDLARTLANFSRQDTNVGSVTYSTDAEPIFLDQIQMQVEDSVQSNCEKLPQLPAIHTQILDLDVEEEARLSPRIPSSPRLQAVPSDALSLVSPLLSTKHRHSHQNGQPPEDLQRFNGEPEAISADGSFSAAAEPGEEDIYGASPADRHPQDPEPESQGFGNSRTSTNGNGISAPKFEEKYASEDQYGHWQSSEAQLTYVASPLRGEIFTAGTHGDRFYGNREEAQQPENGHVEISAEMPHSEYPSLDDGMLGQVTSDWGTSAVVYPDPPGPESSANPPSPSTAIPRSQSELSATSAVVDLTDSAHQPDDPLEESEDDLNVSGNVDGEENGNFARLQHSTGQQYDLGVDDDDDDPEDFDGSQYSADYEEDGFQVDTVEDDLDEEGFDENAKYGSLPAGYNSEPEGMSIGDYDENEDEDEDDEDDDDSEERTLQEGPPLQRQTVDQPEVIDLLSSDEEDETPHPSTMTTRKPKSSSRQSQEKITSPCPDEKESERGNTGRNEDVDPEDEISMPCGEQAELSKSIAGHFEAGEGHNDAEPDVMDRGYGAEEDEEDRDATAVKDDIVKAQKDHNGEAEDEDGYAQAQDDNQDIETAQGNFLVAIVVEAEENDIGKDGAAQAIEQDQNIEDKKMHSNETEVPSIVGSVHDGNDSGNQDNEDLDPDFQAHVDEQGSILKEAEEIHTPETGQDSIALELEGPMKSAVEQSPDFPETSPRPSLFSRMFDGANDEPQFGASYTTSLSRDEAGPSLSNFFRGITSHFSDGLTSNQVNSQLPTPDETQNSKIAVSTEASFSHVSEHRQVSDDDNGEMDLDQSDELLINEGTEAAISSSSPVEEAQTKSEPATVQEERIEVEEIQTSTIKIEKDTEEIVDYEGLNTADDSQLEVAMVKKEDIEKSRQLTDTEVTETEVITEITSISVGVLKSLTSDGFKSYDSVADSNVEGHEEEEDAAIREPESFFESLKQSARSAKPPLKVTPDVEEKIHLGTAVRASTPSDNNTKNNANSSSPFQSATGSPQSAKENTIPMTPAKSHRQPLSSADVDGLSPMVVIDTRASPEGHDASIEFALEANDPSSPPRHNLRKPYTATEAIKPSPPRHNLRKQPLATVEAADSSPPPQHNLRNRTVSVHEAVKSSPPPQHNLRNSHMATSEVASSSPPQHNLQKAGVIDSKMRLLRALRTDLTQFSTLKVLKFQINKKLDFLAMVTTAPPDPVRAKKGPRQYQITFNITDPSIAPAHVVEVQVFRPYKTALPMVQPGDGILLRNFQVISVQSRGGFALRSTQDEASSWAVFKRDNGEVDVRGPPVEYGDGEKNHVAQLKSWYEALDETALAKIARANGN</sequence>
<feature type="compositionally biased region" description="Acidic residues" evidence="1">
    <location>
        <begin position="709"/>
        <end position="727"/>
    </location>
</feature>
<feature type="region of interest" description="Disordered" evidence="1">
    <location>
        <begin position="154"/>
        <end position="195"/>
    </location>
</feature>
<feature type="region of interest" description="Disordered" evidence="1">
    <location>
        <begin position="1057"/>
        <end position="1144"/>
    </location>
</feature>
<feature type="compositionally biased region" description="Basic and acidic residues" evidence="1">
    <location>
        <begin position="786"/>
        <end position="801"/>
    </location>
</feature>
<feature type="compositionally biased region" description="Polar residues" evidence="1">
    <location>
        <begin position="1057"/>
        <end position="1091"/>
    </location>
</feature>
<proteinExistence type="predicted"/>
<feature type="compositionally biased region" description="Basic and acidic residues" evidence="1">
    <location>
        <begin position="475"/>
        <end position="486"/>
    </location>
</feature>
<feature type="compositionally biased region" description="Acidic residues" evidence="1">
    <location>
        <begin position="665"/>
        <end position="686"/>
    </location>
</feature>